<evidence type="ECO:0000256" key="1">
    <source>
        <dbReference type="SAM" id="Phobius"/>
    </source>
</evidence>
<dbReference type="SUPFAM" id="SSF49464">
    <property type="entry name" value="Carboxypeptidase regulatory domain-like"/>
    <property type="match status" value="1"/>
</dbReference>
<name>A0A7M2X0Z5_9BACT</name>
<dbReference type="KEGG" id="hbs:IPV69_07025"/>
<dbReference type="InterPro" id="IPR008969">
    <property type="entry name" value="CarboxyPept-like_regulatory"/>
</dbReference>
<dbReference type="EMBL" id="CP063458">
    <property type="protein sequence ID" value="QOV91102.1"/>
    <property type="molecule type" value="Genomic_DNA"/>
</dbReference>
<dbReference type="AlphaFoldDB" id="A0A7M2X0Z5"/>
<keyword evidence="1" id="KW-0472">Membrane</keyword>
<protein>
    <submittedName>
        <fullName evidence="2">Carboxypeptidase regulatory-like domain-containing protein</fullName>
    </submittedName>
</protein>
<keyword evidence="1" id="KW-1133">Transmembrane helix</keyword>
<keyword evidence="1" id="KW-0812">Transmembrane</keyword>
<dbReference type="GO" id="GO:0004180">
    <property type="term" value="F:carboxypeptidase activity"/>
    <property type="evidence" value="ECO:0007669"/>
    <property type="project" value="UniProtKB-KW"/>
</dbReference>
<feature type="transmembrane region" description="Helical" evidence="1">
    <location>
        <begin position="21"/>
        <end position="43"/>
    </location>
</feature>
<sequence>MTEDDSDRPPPDPKTEKRRDSCAVGCIGVLAVLGVTFVLLWPYPQNHDFTFRGTVTDMNGQPISGATVTCLMKIDEDMFPLPIPFTGKPPRSENLTAVSDSSGRFAFNGRAREVRVHAYSKPHGWAVSEDMWGFDKTPVLTVTLKLDQRPGGSSVRMPVTRSAK</sequence>
<keyword evidence="2" id="KW-0378">Hydrolase</keyword>
<gene>
    <name evidence="2" type="ORF">IPV69_07025</name>
</gene>
<dbReference type="Proteomes" id="UP000593765">
    <property type="component" value="Chromosome"/>
</dbReference>
<dbReference type="Gene3D" id="2.60.40.1120">
    <property type="entry name" value="Carboxypeptidase-like, regulatory domain"/>
    <property type="match status" value="1"/>
</dbReference>
<keyword evidence="3" id="KW-1185">Reference proteome</keyword>
<keyword evidence="2" id="KW-0121">Carboxypeptidase</keyword>
<reference evidence="2 3" key="1">
    <citation type="submission" date="2020-10" db="EMBL/GenBank/DDBJ databases">
        <title>Wide distribution of Phycisphaera-like planctomycetes from WD2101 soil group in peatlands and genome analysis of the first cultivated representative.</title>
        <authorList>
            <person name="Dedysh S.N."/>
            <person name="Beletsky A.V."/>
            <person name="Ivanova A."/>
            <person name="Kulichevskaya I.S."/>
            <person name="Suzina N.E."/>
            <person name="Philippov D.A."/>
            <person name="Rakitin A.L."/>
            <person name="Mardanov A.V."/>
            <person name="Ravin N.V."/>
        </authorList>
    </citation>
    <scope>NUCLEOTIDE SEQUENCE [LARGE SCALE GENOMIC DNA]</scope>
    <source>
        <strain evidence="2 3">M1803</strain>
    </source>
</reference>
<dbReference type="RefSeq" id="WP_206294227.1">
    <property type="nucleotide sequence ID" value="NZ_CP063458.1"/>
</dbReference>
<evidence type="ECO:0000313" key="2">
    <source>
        <dbReference type="EMBL" id="QOV91102.1"/>
    </source>
</evidence>
<organism evidence="2 3">
    <name type="scientific">Humisphaera borealis</name>
    <dbReference type="NCBI Taxonomy" id="2807512"/>
    <lineage>
        <taxon>Bacteria</taxon>
        <taxon>Pseudomonadati</taxon>
        <taxon>Planctomycetota</taxon>
        <taxon>Phycisphaerae</taxon>
        <taxon>Tepidisphaerales</taxon>
        <taxon>Tepidisphaeraceae</taxon>
        <taxon>Humisphaera</taxon>
    </lineage>
</organism>
<keyword evidence="2" id="KW-0645">Protease</keyword>
<evidence type="ECO:0000313" key="3">
    <source>
        <dbReference type="Proteomes" id="UP000593765"/>
    </source>
</evidence>
<accession>A0A7M2X0Z5</accession>
<proteinExistence type="predicted"/>